<dbReference type="AlphaFoldDB" id="A0A382ZDY8"/>
<evidence type="ECO:0000313" key="1">
    <source>
        <dbReference type="EMBL" id="SVD93419.1"/>
    </source>
</evidence>
<feature type="non-terminal residue" evidence="1">
    <location>
        <position position="1"/>
    </location>
</feature>
<name>A0A382ZDY8_9ZZZZ</name>
<proteinExistence type="predicted"/>
<protein>
    <submittedName>
        <fullName evidence="1">Uncharacterized protein</fullName>
    </submittedName>
</protein>
<gene>
    <name evidence="1" type="ORF">METZ01_LOCUS446273</name>
</gene>
<organism evidence="1">
    <name type="scientific">marine metagenome</name>
    <dbReference type="NCBI Taxonomy" id="408172"/>
    <lineage>
        <taxon>unclassified sequences</taxon>
        <taxon>metagenomes</taxon>
        <taxon>ecological metagenomes</taxon>
    </lineage>
</organism>
<accession>A0A382ZDY8</accession>
<sequence>VPVSLGASGKSVKLVQRGFSTTYSSAATINTTISAVVLANTFVNTTTKTGYSGYDGSAYASMNWDYGAKLTTTTNLQLLPGNVRTNNTQTVA</sequence>
<feature type="non-terminal residue" evidence="1">
    <location>
        <position position="92"/>
    </location>
</feature>
<reference evidence="1" key="1">
    <citation type="submission" date="2018-05" db="EMBL/GenBank/DDBJ databases">
        <authorList>
            <person name="Lanie J.A."/>
            <person name="Ng W.-L."/>
            <person name="Kazmierczak K.M."/>
            <person name="Andrzejewski T.M."/>
            <person name="Davidsen T.M."/>
            <person name="Wayne K.J."/>
            <person name="Tettelin H."/>
            <person name="Glass J.I."/>
            <person name="Rusch D."/>
            <person name="Podicherti R."/>
            <person name="Tsui H.-C.T."/>
            <person name="Winkler M.E."/>
        </authorList>
    </citation>
    <scope>NUCLEOTIDE SEQUENCE</scope>
</reference>
<dbReference type="EMBL" id="UINC01182935">
    <property type="protein sequence ID" value="SVD93419.1"/>
    <property type="molecule type" value="Genomic_DNA"/>
</dbReference>